<dbReference type="GeneID" id="19956415"/>
<feature type="transmembrane region" description="Helical" evidence="6">
    <location>
        <begin position="353"/>
        <end position="373"/>
    </location>
</feature>
<dbReference type="InParanoid" id="T0PZK0"/>
<dbReference type="EMBL" id="JH767229">
    <property type="protein sequence ID" value="EQC26510.1"/>
    <property type="molecule type" value="Genomic_DNA"/>
</dbReference>
<reference evidence="7 8" key="1">
    <citation type="submission" date="2012-04" db="EMBL/GenBank/DDBJ databases">
        <title>The Genome Sequence of Saprolegnia declina VS20.</title>
        <authorList>
            <consortium name="The Broad Institute Genome Sequencing Platform"/>
            <person name="Russ C."/>
            <person name="Nusbaum C."/>
            <person name="Tyler B."/>
            <person name="van West P."/>
            <person name="Dieguez-Uribeondo J."/>
            <person name="de Bruijn I."/>
            <person name="Tripathy S."/>
            <person name="Jiang R."/>
            <person name="Young S.K."/>
            <person name="Zeng Q."/>
            <person name="Gargeya S."/>
            <person name="Fitzgerald M."/>
            <person name="Haas B."/>
            <person name="Abouelleil A."/>
            <person name="Alvarado L."/>
            <person name="Arachchi H.M."/>
            <person name="Berlin A."/>
            <person name="Chapman S.B."/>
            <person name="Goldberg J."/>
            <person name="Griggs A."/>
            <person name="Gujja S."/>
            <person name="Hansen M."/>
            <person name="Howarth C."/>
            <person name="Imamovic A."/>
            <person name="Larimer J."/>
            <person name="McCowen C."/>
            <person name="Montmayeur A."/>
            <person name="Murphy C."/>
            <person name="Neiman D."/>
            <person name="Pearson M."/>
            <person name="Priest M."/>
            <person name="Roberts A."/>
            <person name="Saif S."/>
            <person name="Shea T."/>
            <person name="Sisk P."/>
            <person name="Sykes S."/>
            <person name="Wortman J."/>
            <person name="Nusbaum C."/>
            <person name="Birren B."/>
        </authorList>
    </citation>
    <scope>NUCLEOTIDE SEQUENCE [LARGE SCALE GENOMIC DNA]</scope>
    <source>
        <strain evidence="7 8">VS20</strain>
    </source>
</reference>
<feature type="transmembrane region" description="Helical" evidence="6">
    <location>
        <begin position="265"/>
        <end position="282"/>
    </location>
</feature>
<evidence type="ECO:0000256" key="5">
    <source>
        <dbReference type="ARBA" id="ARBA00023136"/>
    </source>
</evidence>
<feature type="transmembrane region" description="Helical" evidence="6">
    <location>
        <begin position="435"/>
        <end position="454"/>
    </location>
</feature>
<keyword evidence="3 6" id="KW-0812">Transmembrane</keyword>
<dbReference type="PANTHER" id="PTHR31585:SF5">
    <property type="entry name" value="RNA-BINDING S4 DOMAIN-CONTAINING PROTEIN"/>
    <property type="match status" value="1"/>
</dbReference>
<evidence type="ECO:0000256" key="1">
    <source>
        <dbReference type="ARBA" id="ARBA00004141"/>
    </source>
</evidence>
<dbReference type="OrthoDB" id="10362886at2759"/>
<dbReference type="Proteomes" id="UP000030762">
    <property type="component" value="Unassembled WGS sequence"/>
</dbReference>
<dbReference type="VEuPathDB" id="FungiDB:SDRG_15688"/>
<evidence type="ECO:0000256" key="3">
    <source>
        <dbReference type="ARBA" id="ARBA00022692"/>
    </source>
</evidence>
<feature type="transmembrane region" description="Helical" evidence="6">
    <location>
        <begin position="53"/>
        <end position="72"/>
    </location>
</feature>
<dbReference type="OMA" id="ADERWPH"/>
<keyword evidence="4 6" id="KW-1133">Transmembrane helix</keyword>
<evidence type="ECO:0000313" key="7">
    <source>
        <dbReference type="EMBL" id="EQC26510.1"/>
    </source>
</evidence>
<keyword evidence="2" id="KW-0813">Transport</keyword>
<protein>
    <submittedName>
        <fullName evidence="7">Uncharacterized protein</fullName>
    </submittedName>
</protein>
<evidence type="ECO:0000256" key="2">
    <source>
        <dbReference type="ARBA" id="ARBA00022448"/>
    </source>
</evidence>
<comment type="subcellular location">
    <subcellularLocation>
        <location evidence="1">Membrane</location>
        <topology evidence="1">Multi-pass membrane protein</topology>
    </subcellularLocation>
</comment>
<dbReference type="RefSeq" id="XP_008620089.1">
    <property type="nucleotide sequence ID" value="XM_008621867.1"/>
</dbReference>
<feature type="transmembrane region" description="Helical" evidence="6">
    <location>
        <begin position="294"/>
        <end position="315"/>
    </location>
</feature>
<feature type="transmembrane region" description="Helical" evidence="6">
    <location>
        <begin position="27"/>
        <end position="47"/>
    </location>
</feature>
<dbReference type="AlphaFoldDB" id="T0PZK0"/>
<feature type="transmembrane region" description="Helical" evidence="6">
    <location>
        <begin position="79"/>
        <end position="97"/>
    </location>
</feature>
<keyword evidence="5 6" id="KW-0472">Membrane</keyword>
<feature type="transmembrane region" description="Helical" evidence="6">
    <location>
        <begin position="161"/>
        <end position="180"/>
    </location>
</feature>
<feature type="transmembrane region" description="Helical" evidence="6">
    <location>
        <begin position="231"/>
        <end position="259"/>
    </location>
</feature>
<gene>
    <name evidence="7" type="ORF">SDRG_15688</name>
</gene>
<evidence type="ECO:0000313" key="8">
    <source>
        <dbReference type="Proteomes" id="UP000030762"/>
    </source>
</evidence>
<evidence type="ECO:0000256" key="6">
    <source>
        <dbReference type="SAM" id="Phobius"/>
    </source>
</evidence>
<dbReference type="GO" id="GO:0016020">
    <property type="term" value="C:membrane"/>
    <property type="evidence" value="ECO:0007669"/>
    <property type="project" value="UniProtKB-SubCell"/>
</dbReference>
<dbReference type="InterPro" id="IPR039309">
    <property type="entry name" value="BT1"/>
</dbReference>
<evidence type="ECO:0000256" key="4">
    <source>
        <dbReference type="ARBA" id="ARBA00022989"/>
    </source>
</evidence>
<keyword evidence="8" id="KW-1185">Reference proteome</keyword>
<organism evidence="7 8">
    <name type="scientific">Saprolegnia diclina (strain VS20)</name>
    <dbReference type="NCBI Taxonomy" id="1156394"/>
    <lineage>
        <taxon>Eukaryota</taxon>
        <taxon>Sar</taxon>
        <taxon>Stramenopiles</taxon>
        <taxon>Oomycota</taxon>
        <taxon>Saprolegniomycetes</taxon>
        <taxon>Saprolegniales</taxon>
        <taxon>Saprolegniaceae</taxon>
        <taxon>Saprolegnia</taxon>
    </lineage>
</organism>
<feature type="transmembrane region" description="Helical" evidence="6">
    <location>
        <begin position="192"/>
        <end position="210"/>
    </location>
</feature>
<accession>T0PZK0</accession>
<sequence>MATYKVLPTTAAPPATHRGNADRFRSFAFGYVHAILLSLQVPVFNTYLRLEGYQTTAYATLITLPMLFSPSAHTPQHVLLGWALSALCLGLMVVEPFPAPYCDVRFVLCPRGLAQAADERWPHHNTNAPASAAVYVLLSTLVVLGAALGSAPRPTCVYRHLGAAVAYAHSAVVLNGSAYGGSFALALAPNTAYLLCLGPALAAIATGGATTSRAATPSVWELLQRRSVRQLCFFGFVFGATSRFESTALAPIAVAWASVEPLSDAVARLVATALALAIAHVVGAHASSGNWRRILVGGSILAVLLDATTVFRTIWPGRRDQWAFAGARLASAIPIGLELAVTHWVSSDDTASLVLASASLVGAAAGASLARLLDTIFAPSQLAVGRDDASARWNVSLSFAAAYAIRLLGLCSLGLMPANARSVVSLDATSKRRGILLASGLASVAIVSAIHSGLATLPATACYRFVGGPGAQVDGSCD</sequence>
<feature type="transmembrane region" description="Helical" evidence="6">
    <location>
        <begin position="393"/>
        <end position="415"/>
    </location>
</feature>
<proteinExistence type="predicted"/>
<dbReference type="PANTHER" id="PTHR31585">
    <property type="entry name" value="FOLATE-BIOPTERIN TRANSPORTER 1, CHLOROPLASTIC"/>
    <property type="match status" value="1"/>
</dbReference>
<feature type="transmembrane region" description="Helical" evidence="6">
    <location>
        <begin position="130"/>
        <end position="149"/>
    </location>
</feature>
<name>T0PZK0_SAPDV</name>